<protein>
    <submittedName>
        <fullName evidence="2">Uncharacterized protein</fullName>
    </submittedName>
</protein>
<comment type="caution">
    <text evidence="2">The sequence shown here is derived from an EMBL/GenBank/DDBJ whole genome shotgun (WGS) entry which is preliminary data.</text>
</comment>
<sequence length="591" mass="66322">MQRNEGTKTSPEWAEAGENTKNNIVMNEDDLVEPDALPSLSSRHDALEQSGWLAPTESPPPDEAIDNGGHFSPQELNYLAFLGKNILVEHPNLDQEHNPQQAFELEEGEPQVYQFNQLLDDDLLEDSLWNHKGMNKDVIFYNAEDVEDSDRIGEDDGWFNKNLGLPDEEDQPIDKAPVFQLPEDNKPKLPPDETNETNDPRAHYAAFWEPELICNVYIDAFVQKCLFGATHCALRHQLKTACCTLSSHPEIHKDDLVRMAQTIGTVEQCLGVNTNSIITTYVLCPTCKRQYTMEYINEAKVDACMNTGCNGILFTTWKLASGSLQCTPSMTFLFASPIAWIQHILSLSGMAELLQTWRSKGHGDNAGLLDPILSHKWMEGLDENLPIGDISKGWGWREMEAGLEQLYNPTTGNVIDHQTIELPICFVSLPYGILLLLNTDWFQATKEGDYSVGACYLVINNLPQHMRFLRENIALCLIMPGPNKPNNYALDQMLGPLVDDLLQLQQGVHMTVCQGDPPTYCKEVVHAKLTLHIADLIARIKMGRGAGLKSEKNFCLYCLTQLSALLVADGYICEGVYSTLWLDSFLKYICL</sequence>
<feature type="compositionally biased region" description="Polar residues" evidence="1">
    <location>
        <begin position="1"/>
        <end position="10"/>
    </location>
</feature>
<dbReference type="Pfam" id="PF02992">
    <property type="entry name" value="Transposase_21"/>
    <property type="match status" value="1"/>
</dbReference>
<dbReference type="EMBL" id="JACYCC010000104">
    <property type="protein sequence ID" value="KAF8675480.1"/>
    <property type="molecule type" value="Genomic_DNA"/>
</dbReference>
<organism evidence="2 3">
    <name type="scientific">Rhizoctonia solani</name>
    <dbReference type="NCBI Taxonomy" id="456999"/>
    <lineage>
        <taxon>Eukaryota</taxon>
        <taxon>Fungi</taxon>
        <taxon>Dikarya</taxon>
        <taxon>Basidiomycota</taxon>
        <taxon>Agaricomycotina</taxon>
        <taxon>Agaricomycetes</taxon>
        <taxon>Cantharellales</taxon>
        <taxon>Ceratobasidiaceae</taxon>
        <taxon>Rhizoctonia</taxon>
    </lineage>
</organism>
<evidence type="ECO:0000256" key="1">
    <source>
        <dbReference type="SAM" id="MobiDB-lite"/>
    </source>
</evidence>
<feature type="region of interest" description="Disordered" evidence="1">
    <location>
        <begin position="1"/>
        <end position="70"/>
    </location>
</feature>
<evidence type="ECO:0000313" key="3">
    <source>
        <dbReference type="Proteomes" id="UP000650582"/>
    </source>
</evidence>
<reference evidence="2" key="1">
    <citation type="submission" date="2020-09" db="EMBL/GenBank/DDBJ databases">
        <title>Comparative genome analyses of four rice-infecting Rhizoctonia solani isolates reveal extensive enrichment of homogalacturonan modification genes.</title>
        <authorList>
            <person name="Lee D.-Y."/>
            <person name="Jeon J."/>
            <person name="Kim K.-T."/>
            <person name="Cheong K."/>
            <person name="Song H."/>
            <person name="Choi G."/>
            <person name="Ko J."/>
            <person name="Opiyo S.O."/>
            <person name="Zuo S."/>
            <person name="Madhav S."/>
            <person name="Lee Y.-H."/>
            <person name="Wang G.-L."/>
        </authorList>
    </citation>
    <scope>NUCLEOTIDE SEQUENCE</scope>
    <source>
        <strain evidence="2">AG1-IA YN-7</strain>
    </source>
</reference>
<name>A0A8H7H394_9AGAM</name>
<dbReference type="InterPro" id="IPR004242">
    <property type="entry name" value="Transposase_21"/>
</dbReference>
<proteinExistence type="predicted"/>
<dbReference type="AlphaFoldDB" id="A0A8H7H394"/>
<gene>
    <name evidence="2" type="ORF">RHS04_06703</name>
</gene>
<feature type="region of interest" description="Disordered" evidence="1">
    <location>
        <begin position="178"/>
        <end position="198"/>
    </location>
</feature>
<dbReference type="Proteomes" id="UP000650582">
    <property type="component" value="Unassembled WGS sequence"/>
</dbReference>
<evidence type="ECO:0000313" key="2">
    <source>
        <dbReference type="EMBL" id="KAF8675480.1"/>
    </source>
</evidence>
<accession>A0A8H7H394</accession>